<sequence length="58" mass="6806">MMLHTITVISLFKTDLKQFKNINMEEILRSLIEGKKEWTYQSGTKLLVTFNQALMTPM</sequence>
<evidence type="ECO:0000313" key="1">
    <source>
        <dbReference type="EMBL" id="MBA0723409.1"/>
    </source>
</evidence>
<proteinExistence type="predicted"/>
<name>A0A7J9AIX6_9ROSI</name>
<keyword evidence="2" id="KW-1185">Reference proteome</keyword>
<dbReference type="Proteomes" id="UP000593574">
    <property type="component" value="Unassembled WGS sequence"/>
</dbReference>
<accession>A0A7J9AIX6</accession>
<evidence type="ECO:0000313" key="2">
    <source>
        <dbReference type="Proteomes" id="UP000593574"/>
    </source>
</evidence>
<organism evidence="1 2">
    <name type="scientific">Gossypium laxum</name>
    <dbReference type="NCBI Taxonomy" id="34288"/>
    <lineage>
        <taxon>Eukaryota</taxon>
        <taxon>Viridiplantae</taxon>
        <taxon>Streptophyta</taxon>
        <taxon>Embryophyta</taxon>
        <taxon>Tracheophyta</taxon>
        <taxon>Spermatophyta</taxon>
        <taxon>Magnoliopsida</taxon>
        <taxon>eudicotyledons</taxon>
        <taxon>Gunneridae</taxon>
        <taxon>Pentapetalae</taxon>
        <taxon>rosids</taxon>
        <taxon>malvids</taxon>
        <taxon>Malvales</taxon>
        <taxon>Malvaceae</taxon>
        <taxon>Malvoideae</taxon>
        <taxon>Gossypium</taxon>
    </lineage>
</organism>
<dbReference type="EMBL" id="JABEZV010000010">
    <property type="protein sequence ID" value="MBA0723409.1"/>
    <property type="molecule type" value="Genomic_DNA"/>
</dbReference>
<protein>
    <submittedName>
        <fullName evidence="1">Uncharacterized protein</fullName>
    </submittedName>
</protein>
<reference evidence="1 2" key="1">
    <citation type="journal article" date="2019" name="Genome Biol. Evol.">
        <title>Insights into the evolution of the New World diploid cottons (Gossypium, subgenus Houzingenia) based on genome sequencing.</title>
        <authorList>
            <person name="Grover C.E."/>
            <person name="Arick M.A. 2nd"/>
            <person name="Thrash A."/>
            <person name="Conover J.L."/>
            <person name="Sanders W.S."/>
            <person name="Peterson D.G."/>
            <person name="Frelichowski J.E."/>
            <person name="Scheffler J.A."/>
            <person name="Scheffler B.E."/>
            <person name="Wendel J.F."/>
        </authorList>
    </citation>
    <scope>NUCLEOTIDE SEQUENCE [LARGE SCALE GENOMIC DNA]</scope>
    <source>
        <strain evidence="1">4</strain>
        <tissue evidence="1">Leaf</tissue>
    </source>
</reference>
<dbReference type="AlphaFoldDB" id="A0A7J9AIX6"/>
<gene>
    <name evidence="1" type="ORF">Golax_003988</name>
</gene>
<comment type="caution">
    <text evidence="1">The sequence shown here is derived from an EMBL/GenBank/DDBJ whole genome shotgun (WGS) entry which is preliminary data.</text>
</comment>